<protein>
    <recommendedName>
        <fullName evidence="4">Glycosyltransferase 2-like domain-containing protein</fullName>
    </recommendedName>
</protein>
<name>A0A172TSH9_9BACT</name>
<evidence type="ECO:0000259" key="4">
    <source>
        <dbReference type="Pfam" id="PF00535"/>
    </source>
</evidence>
<evidence type="ECO:0000256" key="1">
    <source>
        <dbReference type="ARBA" id="ARBA00006739"/>
    </source>
</evidence>
<dbReference type="Proteomes" id="UP000077177">
    <property type="component" value="Chromosome"/>
</dbReference>
<dbReference type="AlphaFoldDB" id="A0A172TSH9"/>
<dbReference type="OrthoDB" id="9815829at2"/>
<organism evidence="5 6">
    <name type="scientific">Flavisolibacter tropicus</name>
    <dbReference type="NCBI Taxonomy" id="1492898"/>
    <lineage>
        <taxon>Bacteria</taxon>
        <taxon>Pseudomonadati</taxon>
        <taxon>Bacteroidota</taxon>
        <taxon>Chitinophagia</taxon>
        <taxon>Chitinophagales</taxon>
        <taxon>Chitinophagaceae</taxon>
        <taxon>Flavisolibacter</taxon>
    </lineage>
</organism>
<dbReference type="Gene3D" id="3.90.550.10">
    <property type="entry name" value="Spore Coat Polysaccharide Biosynthesis Protein SpsA, Chain A"/>
    <property type="match status" value="1"/>
</dbReference>
<reference evidence="5 6" key="2">
    <citation type="journal article" date="2016" name="Int. J. Syst. Evol. Microbiol.">
        <title>Flavisolibacter tropicus sp. nov., isolated from tropical soil.</title>
        <authorList>
            <person name="Lee J.J."/>
            <person name="Kang M.S."/>
            <person name="Kim G.S."/>
            <person name="Lee C.S."/>
            <person name="Lim S."/>
            <person name="Lee J."/>
            <person name="Roh S.H."/>
            <person name="Kang H."/>
            <person name="Ha J.M."/>
            <person name="Bae S."/>
            <person name="Jung H.Y."/>
            <person name="Kim M.K."/>
        </authorList>
    </citation>
    <scope>NUCLEOTIDE SEQUENCE [LARGE SCALE GENOMIC DNA]</scope>
    <source>
        <strain evidence="5 6">LCS9</strain>
    </source>
</reference>
<dbReference type="GO" id="GO:0016757">
    <property type="term" value="F:glycosyltransferase activity"/>
    <property type="evidence" value="ECO:0007669"/>
    <property type="project" value="UniProtKB-KW"/>
</dbReference>
<proteinExistence type="inferred from homology"/>
<dbReference type="InterPro" id="IPR001173">
    <property type="entry name" value="Glyco_trans_2-like"/>
</dbReference>
<dbReference type="SUPFAM" id="SSF53448">
    <property type="entry name" value="Nucleotide-diphospho-sugar transferases"/>
    <property type="match status" value="1"/>
</dbReference>
<dbReference type="EMBL" id="CP011390">
    <property type="protein sequence ID" value="ANE50049.1"/>
    <property type="molecule type" value="Genomic_DNA"/>
</dbReference>
<evidence type="ECO:0000256" key="2">
    <source>
        <dbReference type="ARBA" id="ARBA00022676"/>
    </source>
</evidence>
<feature type="domain" description="Glycosyltransferase 2-like" evidence="4">
    <location>
        <begin position="6"/>
        <end position="134"/>
    </location>
</feature>
<evidence type="ECO:0000313" key="5">
    <source>
        <dbReference type="EMBL" id="ANE50049.1"/>
    </source>
</evidence>
<keyword evidence="3" id="KW-0808">Transferase</keyword>
<dbReference type="RefSeq" id="WP_066402296.1">
    <property type="nucleotide sequence ID" value="NZ_CP011390.1"/>
</dbReference>
<dbReference type="PANTHER" id="PTHR43685:SF5">
    <property type="entry name" value="GLYCOSYLTRANSFERASE EPSE-RELATED"/>
    <property type="match status" value="1"/>
</dbReference>
<evidence type="ECO:0000256" key="3">
    <source>
        <dbReference type="ARBA" id="ARBA00022679"/>
    </source>
</evidence>
<dbReference type="PANTHER" id="PTHR43685">
    <property type="entry name" value="GLYCOSYLTRANSFERASE"/>
    <property type="match status" value="1"/>
</dbReference>
<evidence type="ECO:0000313" key="6">
    <source>
        <dbReference type="Proteomes" id="UP000077177"/>
    </source>
</evidence>
<dbReference type="Pfam" id="PF00535">
    <property type="entry name" value="Glycos_transf_2"/>
    <property type="match status" value="1"/>
</dbReference>
<keyword evidence="2" id="KW-0328">Glycosyltransferase</keyword>
<dbReference type="InterPro" id="IPR050834">
    <property type="entry name" value="Glycosyltransf_2"/>
</dbReference>
<accession>A0A172TSH9</accession>
<comment type="similarity">
    <text evidence="1">Belongs to the glycosyltransferase 2 family.</text>
</comment>
<gene>
    <name evidence="5" type="ORF">SY85_05595</name>
</gene>
<sequence length="275" mass="31779">MEPAVSYILPVYNGGKFLRKAIQSVLGQTFPDLVLIIIDDCSTDNSSEIIQSFNDHRILYHKHERNKGVVAAMNTGLSLVQTPYVAVMHADDICLPDRTSLQKEWLDKHPDTAVIAGKIKFINSNDEETGVWPLDREKVSRQAIKNAMIFENCIAHSSVMMRTAITKSYGYETAHQNYGFAVEDYPLWLNILSDGYWIDKLQNDVLLYRTHPASATGMYLRKNNPFWINYYTKRTYLEQRKKNARLTNYDRLINVTMYLDYIKAKLKEIKAKLIK</sequence>
<reference evidence="6" key="1">
    <citation type="submission" date="2015-01" db="EMBL/GenBank/DDBJ databases">
        <title>Flavisolibacter sp./LCS9/ whole genome sequencing.</title>
        <authorList>
            <person name="Kim M.K."/>
            <person name="Srinivasan S."/>
            <person name="Lee J.-J."/>
        </authorList>
    </citation>
    <scope>NUCLEOTIDE SEQUENCE [LARGE SCALE GENOMIC DNA]</scope>
    <source>
        <strain evidence="6">LCS9</strain>
    </source>
</reference>
<dbReference type="STRING" id="1492898.SY85_05595"/>
<keyword evidence="6" id="KW-1185">Reference proteome</keyword>
<dbReference type="KEGG" id="fla:SY85_05595"/>
<dbReference type="InterPro" id="IPR029044">
    <property type="entry name" value="Nucleotide-diphossugar_trans"/>
</dbReference>